<accession>A0A1H9IRF4</accession>
<gene>
    <name evidence="4" type="ORF">SAMN05216195_1031</name>
</gene>
<evidence type="ECO:0000259" key="3">
    <source>
        <dbReference type="Pfam" id="PF07282"/>
    </source>
</evidence>
<dbReference type="NCBIfam" id="TIGR01766">
    <property type="entry name" value="IS200/IS605 family accessory protein TnpB-like domain"/>
    <property type="match status" value="1"/>
</dbReference>
<keyword evidence="5" id="KW-1185">Reference proteome</keyword>
<organism evidence="4 5">
    <name type="scientific">Lentzea flaviverrucosa</name>
    <dbReference type="NCBI Taxonomy" id="200379"/>
    <lineage>
        <taxon>Bacteria</taxon>
        <taxon>Bacillati</taxon>
        <taxon>Actinomycetota</taxon>
        <taxon>Actinomycetes</taxon>
        <taxon>Pseudonocardiales</taxon>
        <taxon>Pseudonocardiaceae</taxon>
        <taxon>Lentzea</taxon>
    </lineage>
</organism>
<reference evidence="5" key="1">
    <citation type="submission" date="2016-10" db="EMBL/GenBank/DDBJ databases">
        <authorList>
            <person name="Varghese N."/>
            <person name="Submissions S."/>
        </authorList>
    </citation>
    <scope>NUCLEOTIDE SEQUENCE [LARGE SCALE GENOMIC DNA]</scope>
    <source>
        <strain evidence="5">CGMCC 4.578</strain>
    </source>
</reference>
<evidence type="ECO:0000256" key="2">
    <source>
        <dbReference type="SAM" id="MobiDB-lite"/>
    </source>
</evidence>
<dbReference type="PANTHER" id="PTHR30405:SF11">
    <property type="entry name" value="RNA-GUIDED DNA ENDONUCLEASE RV2885C-RELATED"/>
    <property type="match status" value="1"/>
</dbReference>
<evidence type="ECO:0000313" key="4">
    <source>
        <dbReference type="EMBL" id="SEQ77160.1"/>
    </source>
</evidence>
<evidence type="ECO:0000256" key="1">
    <source>
        <dbReference type="ARBA" id="ARBA00023125"/>
    </source>
</evidence>
<dbReference type="EMBL" id="FOFT01000003">
    <property type="protein sequence ID" value="SEQ77160.1"/>
    <property type="molecule type" value="Genomic_DNA"/>
</dbReference>
<protein>
    <submittedName>
        <fullName evidence="4">Transposase, IS605 OrfB family, central region</fullName>
    </submittedName>
</protein>
<sequence>MKIVVQVKLLLDAVQVSALVATLHGCNESADWVSRVAFEHGVFREYALRKHTYAELKARGLGAQSAQHVIKKVADAYAALHATIRSGNLGKPGSKRRVKAESKPIGFRPDAAQPFDDRCLSWNHDAGTVSIWTTAGRMKDVRFAGSPDQLKTLREYRKGESDLVHRDGMWLLIATCEVPEGPLFEPVDWLGVDRGIVNLATTSDADDFQGRRLGRYRRWHARVRTELQARRTKSATRRLTKRARREQRHATQVNHKIAKQMVAVAERTGRGIALEDLSGIRDRVTVARHQRATHSSWPFHQLEAHIRYKARRAGVPVLVVDAHHTSQMCPRCKHTSRSNRPTRNTFCCRRCGLAGPADVVAAVNVRNRARSAWVHVNAPEPATAQATG</sequence>
<proteinExistence type="predicted"/>
<dbReference type="Pfam" id="PF07282">
    <property type="entry name" value="Cas12f1-like_TNB"/>
    <property type="match status" value="1"/>
</dbReference>
<feature type="compositionally biased region" description="Basic residues" evidence="2">
    <location>
        <begin position="233"/>
        <end position="247"/>
    </location>
</feature>
<dbReference type="NCBIfam" id="NF040570">
    <property type="entry name" value="guided_TnpB"/>
    <property type="match status" value="1"/>
</dbReference>
<feature type="domain" description="Cas12f1-like TNB" evidence="3">
    <location>
        <begin position="299"/>
        <end position="365"/>
    </location>
</feature>
<dbReference type="InterPro" id="IPR010095">
    <property type="entry name" value="Cas12f1-like_TNB"/>
</dbReference>
<dbReference type="PANTHER" id="PTHR30405">
    <property type="entry name" value="TRANSPOSASE"/>
    <property type="match status" value="1"/>
</dbReference>
<dbReference type="Proteomes" id="UP000199028">
    <property type="component" value="Unassembled WGS sequence"/>
</dbReference>
<dbReference type="AlphaFoldDB" id="A0A1H9IRF4"/>
<keyword evidence="1" id="KW-0238">DNA-binding</keyword>
<name>A0A1H9IRF4_9PSEU</name>
<dbReference type="InterPro" id="IPR051399">
    <property type="entry name" value="RNA-guided_DNA_endo/Transpos"/>
</dbReference>
<dbReference type="RefSeq" id="WP_218158087.1">
    <property type="nucleotide sequence ID" value="NZ_FOFT01000003.1"/>
</dbReference>
<dbReference type="GO" id="GO:0003677">
    <property type="term" value="F:DNA binding"/>
    <property type="evidence" value="ECO:0007669"/>
    <property type="project" value="UniProtKB-KW"/>
</dbReference>
<feature type="region of interest" description="Disordered" evidence="2">
    <location>
        <begin position="233"/>
        <end position="254"/>
    </location>
</feature>
<evidence type="ECO:0000313" key="5">
    <source>
        <dbReference type="Proteomes" id="UP000199028"/>
    </source>
</evidence>